<dbReference type="EMBL" id="CM041542">
    <property type="protein sequence ID" value="KAI3365093.1"/>
    <property type="molecule type" value="Genomic_DNA"/>
</dbReference>
<comment type="caution">
    <text evidence="1">The sequence shown here is derived from an EMBL/GenBank/DDBJ whole genome shotgun (WGS) entry which is preliminary data.</text>
</comment>
<evidence type="ECO:0000313" key="2">
    <source>
        <dbReference type="Proteomes" id="UP000831701"/>
    </source>
</evidence>
<accession>A0ACB8WEB6</accession>
<reference evidence="1" key="1">
    <citation type="submission" date="2022-04" db="EMBL/GenBank/DDBJ databases">
        <title>Jade perch genome.</title>
        <authorList>
            <person name="Chao B."/>
        </authorList>
    </citation>
    <scope>NUCLEOTIDE SEQUENCE</scope>
    <source>
        <strain evidence="1">CB-2022</strain>
    </source>
</reference>
<sequence>VTATMADQVLLLAAGLSAALLLLLLLLVLTVYYCLWMKKGQRQYKELLPAAPAVPTCSAPVILVSQGSWATPREIPFTLPPRFMAQDHGDLKNEAEEEEEGIKMAARRDILAHRGSLSVSRWYPVGTVLAGLYSVPRLNEVVAPPPGMATRLCFSVEYRHSSEQLVVSLLRLGNLPPRFHGNVTLVELRLLPDDRRPRQAKARGTGPDPEFNDCFVFQASRRKFTEVFKSAETNKSWKDDATIETREHRKDDSRVSGVCVPQSTLSVCVLSVGKDGKRHAVGRVLFPLEGELGQAGRVLWRDLETEDNTQCSELGDVLISLSYSPSLQRLSVAVLRARGLQLLTDAGVCVQVSLQIHTQVVKIKRSCAVRGESDPYFDHRMSFKLRSQHLDEACLRFELQQPNDVRSEPPALLGVMVLGPFMYARGPQLQHWMDMVNTPQEPVKRPSIMKINENTLLDGLRVLLVPYNAEHVPRYHEWMKSPELQQLTASEPLTLDQEYDMQRSWREDSDKCTFIILDKHRWTDDSVEEEQCMVGDVNIFLTDPTDLSLAELEIMIAVPSYRGKGIGKEVTRMMMSYGVTKLGIKKFQAKIGLDNEVSIAMFKKLGFQEESVCKVFKEVTLEMAVDESVRTRLLDDTADVKERDYRQTCSNRRGPVQQ</sequence>
<protein>
    <submittedName>
        <fullName evidence="1">Uncharacterized protein</fullName>
    </submittedName>
</protein>
<proteinExistence type="predicted"/>
<evidence type="ECO:0000313" key="1">
    <source>
        <dbReference type="EMBL" id="KAI3365093.1"/>
    </source>
</evidence>
<keyword evidence="2" id="KW-1185">Reference proteome</keyword>
<feature type="non-terminal residue" evidence="1">
    <location>
        <position position="1"/>
    </location>
</feature>
<organism evidence="1 2">
    <name type="scientific">Scortum barcoo</name>
    <name type="common">barcoo grunter</name>
    <dbReference type="NCBI Taxonomy" id="214431"/>
    <lineage>
        <taxon>Eukaryota</taxon>
        <taxon>Metazoa</taxon>
        <taxon>Chordata</taxon>
        <taxon>Craniata</taxon>
        <taxon>Vertebrata</taxon>
        <taxon>Euteleostomi</taxon>
        <taxon>Actinopterygii</taxon>
        <taxon>Neopterygii</taxon>
        <taxon>Teleostei</taxon>
        <taxon>Neoteleostei</taxon>
        <taxon>Acanthomorphata</taxon>
        <taxon>Eupercaria</taxon>
        <taxon>Centrarchiformes</taxon>
        <taxon>Terapontoidei</taxon>
        <taxon>Terapontidae</taxon>
        <taxon>Scortum</taxon>
    </lineage>
</organism>
<name>A0ACB8WEB6_9TELE</name>
<dbReference type="Proteomes" id="UP000831701">
    <property type="component" value="Chromosome 12"/>
</dbReference>
<gene>
    <name evidence="1" type="ORF">L3Q82_010209</name>
</gene>